<sequence>MRIVRPMRAMASFRHVQPARCVGGRCSVNMYAPVPYCTVTFTPAQSANACHAYVAEDAEGAEPVKSMQSYRAVESTYSGREARKGLQRIAFCRQPSPSFRCTRIVKCAVRYLYMISYVVCRTAEVGQLSGPKGWIAERSAIQSPWPRIMM</sequence>
<name>A0A317XYD3_9BASI</name>
<dbReference type="InParanoid" id="A0A317XYD3"/>
<proteinExistence type="predicted"/>
<accession>A0A317XYD3</accession>
<evidence type="ECO:0000313" key="1">
    <source>
        <dbReference type="EMBL" id="PWZ02359.1"/>
    </source>
</evidence>
<dbReference type="Proteomes" id="UP000246740">
    <property type="component" value="Unassembled WGS sequence"/>
</dbReference>
<gene>
    <name evidence="1" type="ORF">BCV70DRAFT_63182</name>
</gene>
<organism evidence="1 2">
    <name type="scientific">Testicularia cyperi</name>
    <dbReference type="NCBI Taxonomy" id="1882483"/>
    <lineage>
        <taxon>Eukaryota</taxon>
        <taxon>Fungi</taxon>
        <taxon>Dikarya</taxon>
        <taxon>Basidiomycota</taxon>
        <taxon>Ustilaginomycotina</taxon>
        <taxon>Ustilaginomycetes</taxon>
        <taxon>Ustilaginales</taxon>
        <taxon>Anthracoideaceae</taxon>
        <taxon>Testicularia</taxon>
    </lineage>
</organism>
<keyword evidence="2" id="KW-1185">Reference proteome</keyword>
<protein>
    <submittedName>
        <fullName evidence="1">Uncharacterized protein</fullName>
    </submittedName>
</protein>
<evidence type="ECO:0000313" key="2">
    <source>
        <dbReference type="Proteomes" id="UP000246740"/>
    </source>
</evidence>
<dbReference type="EMBL" id="KZ819189">
    <property type="protein sequence ID" value="PWZ02359.1"/>
    <property type="molecule type" value="Genomic_DNA"/>
</dbReference>
<dbReference type="AlphaFoldDB" id="A0A317XYD3"/>
<reference evidence="1 2" key="1">
    <citation type="journal article" date="2018" name="Mol. Biol. Evol.">
        <title>Broad Genomic Sampling Reveals a Smut Pathogenic Ancestry of the Fungal Clade Ustilaginomycotina.</title>
        <authorList>
            <person name="Kijpornyongpan T."/>
            <person name="Mondo S.J."/>
            <person name="Barry K."/>
            <person name="Sandor L."/>
            <person name="Lee J."/>
            <person name="Lipzen A."/>
            <person name="Pangilinan J."/>
            <person name="LaButti K."/>
            <person name="Hainaut M."/>
            <person name="Henrissat B."/>
            <person name="Grigoriev I.V."/>
            <person name="Spatafora J.W."/>
            <person name="Aime M.C."/>
        </authorList>
    </citation>
    <scope>NUCLEOTIDE SEQUENCE [LARGE SCALE GENOMIC DNA]</scope>
    <source>
        <strain evidence="1 2">MCA 3645</strain>
    </source>
</reference>